<dbReference type="AlphaFoldDB" id="A0A7J6BWE9"/>
<dbReference type="EMBL" id="JAAMOB010000020">
    <property type="protein sequence ID" value="KAF4099317.1"/>
    <property type="molecule type" value="Genomic_DNA"/>
</dbReference>
<dbReference type="Proteomes" id="UP000579812">
    <property type="component" value="Unassembled WGS sequence"/>
</dbReference>
<proteinExistence type="predicted"/>
<evidence type="ECO:0000313" key="1">
    <source>
        <dbReference type="EMBL" id="KAF4099317.1"/>
    </source>
</evidence>
<reference evidence="1 2" key="1">
    <citation type="submission" date="2020-04" db="EMBL/GenBank/DDBJ databases">
        <title>Chromosome-level genome assembly of a cyprinid fish Onychostoma macrolepis by integration of Nanopore Sequencing, Bionano and Hi-C technology.</title>
        <authorList>
            <person name="Wang D."/>
        </authorList>
    </citation>
    <scope>NUCLEOTIDE SEQUENCE [LARGE SCALE GENOMIC DNA]</scope>
    <source>
        <strain evidence="1">SWU-2019</strain>
        <tissue evidence="1">Muscle</tissue>
    </source>
</reference>
<keyword evidence="2" id="KW-1185">Reference proteome</keyword>
<comment type="caution">
    <text evidence="1">The sequence shown here is derived from an EMBL/GenBank/DDBJ whole genome shotgun (WGS) entry which is preliminary data.</text>
</comment>
<protein>
    <submittedName>
        <fullName evidence="1">Uncharacterized protein</fullName>
    </submittedName>
</protein>
<evidence type="ECO:0000313" key="2">
    <source>
        <dbReference type="Proteomes" id="UP000579812"/>
    </source>
</evidence>
<sequence length="110" mass="12218">MGSDGFFHGGEFDIPHLVSAVHRRLNEFITLDDGHTEPESLETHISAVGAVRPPKRRLCVGATQAEDARFVAIRRFNWLRTGEAIASHSCPSPKLIGTQQGKRRRVRCSV</sequence>
<accession>A0A7J6BWE9</accession>
<gene>
    <name evidence="1" type="ORF">G5714_019443</name>
</gene>
<organism evidence="1 2">
    <name type="scientific">Onychostoma macrolepis</name>
    <dbReference type="NCBI Taxonomy" id="369639"/>
    <lineage>
        <taxon>Eukaryota</taxon>
        <taxon>Metazoa</taxon>
        <taxon>Chordata</taxon>
        <taxon>Craniata</taxon>
        <taxon>Vertebrata</taxon>
        <taxon>Euteleostomi</taxon>
        <taxon>Actinopterygii</taxon>
        <taxon>Neopterygii</taxon>
        <taxon>Teleostei</taxon>
        <taxon>Ostariophysi</taxon>
        <taxon>Cypriniformes</taxon>
        <taxon>Cyprinidae</taxon>
        <taxon>Acrossocheilinae</taxon>
        <taxon>Onychostoma</taxon>
    </lineage>
</organism>
<name>A0A7J6BWE9_9TELE</name>